<protein>
    <submittedName>
        <fullName evidence="1">Uncharacterized protein</fullName>
    </submittedName>
</protein>
<sequence length="128" mass="15054">MPTKRNTNLARQAKLARRAKRKKRILSFSPVLPYPNPDDLPYSNADDYIEDMDILQTAWEAHYGELSEDFMPPFYYQNDDGTLQLVEWTQTFRDLLLEKYGSSKLALVERRFKLIFQLLFTQAAEMAI</sequence>
<dbReference type="EMBL" id="PGFZ01000009">
    <property type="protein sequence ID" value="POZ50697.1"/>
    <property type="molecule type" value="Genomic_DNA"/>
</dbReference>
<dbReference type="AlphaFoldDB" id="A0A2S5CIW6"/>
<organism evidence="1 2">
    <name type="scientific">Methylovulum psychrotolerans</name>
    <dbReference type="NCBI Taxonomy" id="1704499"/>
    <lineage>
        <taxon>Bacteria</taxon>
        <taxon>Pseudomonadati</taxon>
        <taxon>Pseudomonadota</taxon>
        <taxon>Gammaproteobacteria</taxon>
        <taxon>Methylococcales</taxon>
        <taxon>Methylococcaceae</taxon>
        <taxon>Methylovulum</taxon>
    </lineage>
</organism>
<evidence type="ECO:0000313" key="2">
    <source>
        <dbReference type="Proteomes" id="UP000237423"/>
    </source>
</evidence>
<dbReference type="RefSeq" id="WP_103975238.1">
    <property type="nucleotide sequence ID" value="NZ_PGFZ01000009.1"/>
</dbReference>
<gene>
    <name evidence="1" type="ORF">AADEFJLK_03594</name>
</gene>
<name>A0A2S5CIW6_9GAMM</name>
<dbReference type="Proteomes" id="UP000237423">
    <property type="component" value="Unassembled WGS sequence"/>
</dbReference>
<proteinExistence type="predicted"/>
<comment type="caution">
    <text evidence="1">The sequence shown here is derived from an EMBL/GenBank/DDBJ whole genome shotgun (WGS) entry which is preliminary data.</text>
</comment>
<evidence type="ECO:0000313" key="1">
    <source>
        <dbReference type="EMBL" id="POZ50697.1"/>
    </source>
</evidence>
<reference evidence="1 2" key="1">
    <citation type="submission" date="2017-11" db="EMBL/GenBank/DDBJ databases">
        <title>Draft Genome Sequence of Methylobacter psychrotolerans Sph1T, an Obligate Methanotroph from Low-Temperature Environments.</title>
        <authorList>
            <person name="Oshkin I.Y."/>
            <person name="Miroshnikov K."/>
            <person name="Belova S.E."/>
            <person name="Korzhenkov A."/>
            <person name="Toshchakov S.V."/>
            <person name="Dedysh S.N."/>
        </authorList>
    </citation>
    <scope>NUCLEOTIDE SEQUENCE [LARGE SCALE GENOMIC DNA]</scope>
    <source>
        <strain evidence="1 2">Sph1</strain>
    </source>
</reference>
<accession>A0A2S5CIW6</accession>